<dbReference type="RefSeq" id="XP_025829323.1">
    <property type="nucleotide sequence ID" value="XM_025973538.1"/>
</dbReference>
<evidence type="ECO:0000313" key="4">
    <source>
        <dbReference type="Proteomes" id="UP000192223"/>
    </source>
</evidence>
<dbReference type="InterPro" id="IPR032151">
    <property type="entry name" value="CFAP61_N"/>
</dbReference>
<evidence type="ECO:0000259" key="2">
    <source>
        <dbReference type="Pfam" id="PF16092"/>
    </source>
</evidence>
<sequence>MGSKIEEGIDESSFRFSFGREDGKYGETMVTVHQKQLFGDFNVEHKIDESLYSMCFEDYSGTPVCFLCLNTYPWTLSVPPWDWEFWINKLYGLNMVNSWNALWIHLILWDQKYKYTFFLPLLQRFFARKPLIKYLILILPPNVKGMKWIDSHGIRIFPKDVETHNCQTLVLFTADAILPRYKIRQAVEEDNDDVVEIIKKDSLRLTEMYGDFYIAEILTTHRNSGRQIIVAEYDGVAVGVLVLNENVNLELLKHNFELTPLFNLRKFPDEEVDYLFNIFDQYPCGEMEGEDEQSKDEGHKSKRWSKTSYSVYTQAHSDVDSRSQTSSETSEEDVSLKDLVSLHVRDDASRSDLESLPSHCKDEVKPTDLDNYPEYYTPHLYIDEPNFLKAITKTKVTTCKDDKLPRTRLDTYIGECNAFVIEIVSAVEEHRQVVIPKLIATSYECFPNRDFALIAMNPQCFTPCFPEIFARLTPRPCHSFEDNVYFQHRDFFYAKPYVRQASMGDYDTIARAMQAMEHKEIFLEDFTEAVCDDDSPLSAYVLCIKSKVIGMIILQPFVDIEEVKRLYWIRGCYNEKVHKPYTFGMINNAIRSCAFSKFSTFFLIQVHRISDFSIIFHDVNYSDTEELKRTRFLNNLMEIMVPIRVKIMPEEINMPLTPEDRRFLNRKEPSLNEKPEKIVLVSTPQRIARPVYDVNYKIVIAGADSTAIAFLEGLLCTWSKECRLNYSNVTVIAPDDLNIDKEYHHSYLMFPRSNSFHEKWVNFIMIRSLVNYVPGEISAIDRKNKVIVVDDCAFLKYDVLMLACGEKFQRPGFNPRNVLQQPPHNYFPHNVFIVNDRSEGRRVLDKLLKLIEEAKNDPYSVIVYGNVLEAYCCLNALLAAGIPGKNLVFVDPPIDREESIIAAPMTKSIFDSNVLDAVRNSVSANDIRMHIDYNFENWDYDPLKKHITGARFKSKHFRIYEPCIAMFMYSYRTVSPQSFMAMNKAGLVFDGGLVIDNQYKTNDPYIYGAGSMTKYSRKYYADHLSHRYYNLEEVGHDFGMKINKAFMNAARKRIFMEEKTPLVCDDGDYIVRSFKKPIKMFCKLPRDLQYLCVTRPGKFVPSGNPEDTDEYGKDLETGDINDLSKQGYFKIHLNKYNHIETILCLTRFKLDKNNLFSIWGKHESLFNKLLLRYEMGLIKDFFEYFRQPWTYALYMSDFVDVLHKVRNTLFSHWDYSLGKPLGQYIIDTYRWNKWKKLPKEVKDEIDEEFLQTEYPELIKEQVIQFINNEALYMPMYFAPVNDTHLFFDDNEESPLFKAQ</sequence>
<proteinExistence type="predicted"/>
<feature type="domain" description="Cilia- and flagella-associated protein 61 N-terminal" evidence="2">
    <location>
        <begin position="29"/>
        <end position="266"/>
    </location>
</feature>
<feature type="region of interest" description="Disordered" evidence="1">
    <location>
        <begin position="315"/>
        <end position="334"/>
    </location>
</feature>
<dbReference type="InterPro" id="IPR056299">
    <property type="entry name" value="CFAP61_dimer"/>
</dbReference>
<dbReference type="InterPro" id="IPR038884">
    <property type="entry name" value="CFAP61"/>
</dbReference>
<dbReference type="OrthoDB" id="382863at2759"/>
<dbReference type="Pfam" id="PF16092">
    <property type="entry name" value="CFAP61_N"/>
    <property type="match status" value="1"/>
</dbReference>
<dbReference type="GeneID" id="108733374"/>
<evidence type="ECO:0000259" key="3">
    <source>
        <dbReference type="Pfam" id="PF23150"/>
    </source>
</evidence>
<name>A0A7F5R2M8_AGRPL</name>
<keyword evidence="4" id="KW-1185">Reference proteome</keyword>
<dbReference type="InParanoid" id="A0A7F5R2M8"/>
<dbReference type="Gene3D" id="3.50.50.60">
    <property type="entry name" value="FAD/NAD(P)-binding domain"/>
    <property type="match status" value="2"/>
</dbReference>
<dbReference type="PANTHER" id="PTHR21178">
    <property type="entry name" value="CILIA- AND FLAGELLA-ASSOCIATED PROTEIN 61"/>
    <property type="match status" value="1"/>
</dbReference>
<dbReference type="FunCoup" id="A0A7F5R2M8">
    <property type="interactions" value="2"/>
</dbReference>
<evidence type="ECO:0000256" key="1">
    <source>
        <dbReference type="SAM" id="MobiDB-lite"/>
    </source>
</evidence>
<dbReference type="Proteomes" id="UP000192223">
    <property type="component" value="Unplaced"/>
</dbReference>
<dbReference type="Pfam" id="PF23150">
    <property type="entry name" value="CFAP61_dimer"/>
    <property type="match status" value="1"/>
</dbReference>
<dbReference type="KEGG" id="apln:108733374"/>
<protein>
    <submittedName>
        <fullName evidence="5">Cilia- and flagella-associated protein 61-like</fullName>
    </submittedName>
</protein>
<dbReference type="SUPFAM" id="SSF51905">
    <property type="entry name" value="FAD/NAD(P)-binding domain"/>
    <property type="match status" value="1"/>
</dbReference>
<dbReference type="PANTHER" id="PTHR21178:SF8">
    <property type="entry name" value="CILIA- AND FLAGELLA-ASSOCIATED PROTEIN 61"/>
    <property type="match status" value="1"/>
</dbReference>
<gene>
    <name evidence="5" type="primary">LOC108733374</name>
</gene>
<organism evidence="4 5">
    <name type="scientific">Agrilus planipennis</name>
    <name type="common">Emerald ash borer</name>
    <name type="synonym">Agrilus marcopoli</name>
    <dbReference type="NCBI Taxonomy" id="224129"/>
    <lineage>
        <taxon>Eukaryota</taxon>
        <taxon>Metazoa</taxon>
        <taxon>Ecdysozoa</taxon>
        <taxon>Arthropoda</taxon>
        <taxon>Hexapoda</taxon>
        <taxon>Insecta</taxon>
        <taxon>Pterygota</taxon>
        <taxon>Neoptera</taxon>
        <taxon>Endopterygota</taxon>
        <taxon>Coleoptera</taxon>
        <taxon>Polyphaga</taxon>
        <taxon>Elateriformia</taxon>
        <taxon>Buprestoidea</taxon>
        <taxon>Buprestidae</taxon>
        <taxon>Agrilinae</taxon>
        <taxon>Agrilus</taxon>
    </lineage>
</organism>
<feature type="domain" description="CFAP61 dimerisation" evidence="3">
    <location>
        <begin position="1073"/>
        <end position="1193"/>
    </location>
</feature>
<evidence type="ECO:0000313" key="5">
    <source>
        <dbReference type="RefSeq" id="XP_025829323.1"/>
    </source>
</evidence>
<accession>A0A7F5R2M8</accession>
<dbReference type="InterPro" id="IPR036188">
    <property type="entry name" value="FAD/NAD-bd_sf"/>
</dbReference>
<dbReference type="InterPro" id="IPR016181">
    <property type="entry name" value="Acyl_CoA_acyltransferase"/>
</dbReference>
<reference evidence="5" key="1">
    <citation type="submission" date="2025-08" db="UniProtKB">
        <authorList>
            <consortium name="RefSeq"/>
        </authorList>
    </citation>
    <scope>IDENTIFICATION</scope>
    <source>
        <tissue evidence="5">Entire body</tissue>
    </source>
</reference>
<dbReference type="SUPFAM" id="SSF55729">
    <property type="entry name" value="Acyl-CoA N-acyltransferases (Nat)"/>
    <property type="match status" value="1"/>
</dbReference>